<proteinExistence type="inferred from homology"/>
<comment type="caution">
    <text evidence="10">The sequence shown here is derived from an EMBL/GenBank/DDBJ whole genome shotgun (WGS) entry which is preliminary data.</text>
</comment>
<feature type="transmembrane region" description="Helical" evidence="9">
    <location>
        <begin position="270"/>
        <end position="299"/>
    </location>
</feature>
<keyword evidence="3" id="KW-0813">Transport</keyword>
<feature type="transmembrane region" description="Helical" evidence="9">
    <location>
        <begin position="151"/>
        <end position="170"/>
    </location>
</feature>
<dbReference type="InterPro" id="IPR037294">
    <property type="entry name" value="ABC_BtuC-like"/>
</dbReference>
<evidence type="ECO:0000256" key="6">
    <source>
        <dbReference type="ARBA" id="ARBA00022989"/>
    </source>
</evidence>
<dbReference type="Pfam" id="PF01032">
    <property type="entry name" value="FecCD"/>
    <property type="match status" value="1"/>
</dbReference>
<evidence type="ECO:0000256" key="1">
    <source>
        <dbReference type="ARBA" id="ARBA00004651"/>
    </source>
</evidence>
<dbReference type="EMBL" id="DWVP01000024">
    <property type="protein sequence ID" value="HJC85990.1"/>
    <property type="molecule type" value="Genomic_DNA"/>
</dbReference>
<reference evidence="10" key="1">
    <citation type="journal article" date="2021" name="PeerJ">
        <title>Extensive microbial diversity within the chicken gut microbiome revealed by metagenomics and culture.</title>
        <authorList>
            <person name="Gilroy R."/>
            <person name="Ravi A."/>
            <person name="Getino M."/>
            <person name="Pursley I."/>
            <person name="Horton D.L."/>
            <person name="Alikhan N.F."/>
            <person name="Baker D."/>
            <person name="Gharbi K."/>
            <person name="Hall N."/>
            <person name="Watson M."/>
            <person name="Adriaenssens E.M."/>
            <person name="Foster-Nyarko E."/>
            <person name="Jarju S."/>
            <person name="Secka A."/>
            <person name="Antonio M."/>
            <person name="Oren A."/>
            <person name="Chaudhuri R.R."/>
            <person name="La Ragione R."/>
            <person name="Hildebrand F."/>
            <person name="Pallen M.J."/>
        </authorList>
    </citation>
    <scope>NUCLEOTIDE SEQUENCE</scope>
    <source>
        <strain evidence="10">ChiHjej13B12-4958</strain>
    </source>
</reference>
<keyword evidence="5 9" id="KW-0812">Transmembrane</keyword>
<feature type="region of interest" description="Disordered" evidence="8">
    <location>
        <begin position="1"/>
        <end position="37"/>
    </location>
</feature>
<feature type="transmembrane region" description="Helical" evidence="9">
    <location>
        <begin position="46"/>
        <end position="66"/>
    </location>
</feature>
<dbReference type="InterPro" id="IPR000522">
    <property type="entry name" value="ABC_transptr_permease_BtuC"/>
</dbReference>
<dbReference type="GO" id="GO:0022857">
    <property type="term" value="F:transmembrane transporter activity"/>
    <property type="evidence" value="ECO:0007669"/>
    <property type="project" value="InterPro"/>
</dbReference>
<evidence type="ECO:0000256" key="9">
    <source>
        <dbReference type="SAM" id="Phobius"/>
    </source>
</evidence>
<dbReference type="SUPFAM" id="SSF81345">
    <property type="entry name" value="ABC transporter involved in vitamin B12 uptake, BtuC"/>
    <property type="match status" value="1"/>
</dbReference>
<feature type="transmembrane region" description="Helical" evidence="9">
    <location>
        <begin position="125"/>
        <end position="145"/>
    </location>
</feature>
<dbReference type="PANTHER" id="PTHR30472">
    <property type="entry name" value="FERRIC ENTEROBACTIN TRANSPORT SYSTEM PERMEASE PROTEIN"/>
    <property type="match status" value="1"/>
</dbReference>
<feature type="transmembrane region" description="Helical" evidence="9">
    <location>
        <begin position="311"/>
        <end position="330"/>
    </location>
</feature>
<evidence type="ECO:0000313" key="11">
    <source>
        <dbReference type="Proteomes" id="UP000823858"/>
    </source>
</evidence>
<dbReference type="AlphaFoldDB" id="A0A9D2QG88"/>
<evidence type="ECO:0000256" key="4">
    <source>
        <dbReference type="ARBA" id="ARBA00022475"/>
    </source>
</evidence>
<feature type="transmembrane region" description="Helical" evidence="9">
    <location>
        <begin position="337"/>
        <end position="358"/>
    </location>
</feature>
<reference evidence="10" key="2">
    <citation type="submission" date="2021-04" db="EMBL/GenBank/DDBJ databases">
        <authorList>
            <person name="Gilroy R."/>
        </authorList>
    </citation>
    <scope>NUCLEOTIDE SEQUENCE</scope>
    <source>
        <strain evidence="10">ChiHjej13B12-4958</strain>
    </source>
</reference>
<feature type="transmembrane region" description="Helical" evidence="9">
    <location>
        <begin position="177"/>
        <end position="198"/>
    </location>
</feature>
<dbReference type="GO" id="GO:0005886">
    <property type="term" value="C:plasma membrane"/>
    <property type="evidence" value="ECO:0007669"/>
    <property type="project" value="UniProtKB-SubCell"/>
</dbReference>
<feature type="transmembrane region" description="Helical" evidence="9">
    <location>
        <begin position="225"/>
        <end position="242"/>
    </location>
</feature>
<dbReference type="Proteomes" id="UP000823858">
    <property type="component" value="Unassembled WGS sequence"/>
</dbReference>
<protein>
    <submittedName>
        <fullName evidence="10">Iron chelate uptake ABC transporter family permease subunit</fullName>
    </submittedName>
</protein>
<evidence type="ECO:0000256" key="5">
    <source>
        <dbReference type="ARBA" id="ARBA00022692"/>
    </source>
</evidence>
<dbReference type="Gene3D" id="1.10.3470.10">
    <property type="entry name" value="ABC transporter involved in vitamin B12 uptake, BtuC"/>
    <property type="match status" value="1"/>
</dbReference>
<evidence type="ECO:0000256" key="7">
    <source>
        <dbReference type="ARBA" id="ARBA00023136"/>
    </source>
</evidence>
<accession>A0A9D2QG88</accession>
<organism evidence="10 11">
    <name type="scientific">Candidatus Corynebacterium faecigallinarum</name>
    <dbReference type="NCBI Taxonomy" id="2838528"/>
    <lineage>
        <taxon>Bacteria</taxon>
        <taxon>Bacillati</taxon>
        <taxon>Actinomycetota</taxon>
        <taxon>Actinomycetes</taxon>
        <taxon>Mycobacteriales</taxon>
        <taxon>Corynebacteriaceae</taxon>
        <taxon>Corynebacterium</taxon>
    </lineage>
</organism>
<comment type="subcellular location">
    <subcellularLocation>
        <location evidence="1">Cell membrane</location>
        <topology evidence="1">Multi-pass membrane protein</topology>
    </subcellularLocation>
</comment>
<evidence type="ECO:0000256" key="2">
    <source>
        <dbReference type="ARBA" id="ARBA00007935"/>
    </source>
</evidence>
<evidence type="ECO:0000256" key="3">
    <source>
        <dbReference type="ARBA" id="ARBA00022448"/>
    </source>
</evidence>
<dbReference type="PANTHER" id="PTHR30472:SF19">
    <property type="entry name" value="PETROBACTIN IMPORT SYSTEM PERMEASE PROTEIN YCLO"/>
    <property type="match status" value="1"/>
</dbReference>
<gene>
    <name evidence="10" type="ORF">H9751_10710</name>
</gene>
<sequence>MRDKKSVLKDTSAPGTATGADAEASDIRSQKRHSGPFAQPRQRTKYIILVIALVIVAVGFTIAHMSYGNPMPFGSSGYWTIAEMRMNAIITMLIVAFCQAFATVSFHTATNNRIITPSIMGFESLYVAVQTAVIFFLGTAGLAAFTGTTQFLLQSALMVLFAVALFTWLLSGKLGNIHVMLLVGIVIGGGLGSLSTFMQRLLEPNEFDVLTARTFGNVSNANTDNFPIVIPVVAVVCTILYLRSRRMNVVALGRDTANNLGVNHKRELMILLLLISILMAMTTSMVGPMTFLGFLVATLAYQLTDTYDHRLILPVAVLIGYIVLIGSYFIMRNFFYAEGAVTIIIELVGGTVFLFFILRKGRL</sequence>
<comment type="similarity">
    <text evidence="2">Belongs to the binding-protein-dependent transport system permease family. FecCD subfamily.</text>
</comment>
<evidence type="ECO:0000256" key="8">
    <source>
        <dbReference type="SAM" id="MobiDB-lite"/>
    </source>
</evidence>
<evidence type="ECO:0000313" key="10">
    <source>
        <dbReference type="EMBL" id="HJC85990.1"/>
    </source>
</evidence>
<feature type="transmembrane region" description="Helical" evidence="9">
    <location>
        <begin position="86"/>
        <end position="104"/>
    </location>
</feature>
<keyword evidence="7 9" id="KW-0472">Membrane</keyword>
<name>A0A9D2QG88_9CORY</name>
<keyword evidence="4" id="KW-1003">Cell membrane</keyword>
<dbReference type="GO" id="GO:0033214">
    <property type="term" value="P:siderophore-iron import into cell"/>
    <property type="evidence" value="ECO:0007669"/>
    <property type="project" value="TreeGrafter"/>
</dbReference>
<keyword evidence="6 9" id="KW-1133">Transmembrane helix</keyword>